<proteinExistence type="predicted"/>
<dbReference type="AlphaFoldDB" id="A0A7J0FKQ7"/>
<keyword evidence="2" id="KW-0378">Hydrolase</keyword>
<evidence type="ECO:0000313" key="3">
    <source>
        <dbReference type="Proteomes" id="UP000585474"/>
    </source>
</evidence>
<protein>
    <submittedName>
        <fullName evidence="2">Alpha/beta-Hydrolases superfamily protein</fullName>
    </submittedName>
</protein>
<feature type="compositionally biased region" description="Basic and acidic residues" evidence="1">
    <location>
        <begin position="28"/>
        <end position="52"/>
    </location>
</feature>
<keyword evidence="3" id="KW-1185">Reference proteome</keyword>
<reference evidence="2 3" key="1">
    <citation type="submission" date="2019-07" db="EMBL/GenBank/DDBJ databases">
        <title>De Novo Assembly of kiwifruit Actinidia rufa.</title>
        <authorList>
            <person name="Sugita-Konishi S."/>
            <person name="Sato K."/>
            <person name="Mori E."/>
            <person name="Abe Y."/>
            <person name="Kisaki G."/>
            <person name="Hamano K."/>
            <person name="Suezawa K."/>
            <person name="Otani M."/>
            <person name="Fukuda T."/>
            <person name="Manabe T."/>
            <person name="Gomi K."/>
            <person name="Tabuchi M."/>
            <person name="Akimitsu K."/>
            <person name="Kataoka I."/>
        </authorList>
    </citation>
    <scope>NUCLEOTIDE SEQUENCE [LARGE SCALE GENOMIC DNA]</scope>
    <source>
        <strain evidence="3">cv. Fuchu</strain>
    </source>
</reference>
<dbReference type="Proteomes" id="UP000585474">
    <property type="component" value="Unassembled WGS sequence"/>
</dbReference>
<evidence type="ECO:0000313" key="2">
    <source>
        <dbReference type="EMBL" id="GFY98497.1"/>
    </source>
</evidence>
<name>A0A7J0FKQ7_9ERIC</name>
<comment type="caution">
    <text evidence="2">The sequence shown here is derived from an EMBL/GenBank/DDBJ whole genome shotgun (WGS) entry which is preliminary data.</text>
</comment>
<dbReference type="EMBL" id="BJWL01000012">
    <property type="protein sequence ID" value="GFY98497.1"/>
    <property type="molecule type" value="Genomic_DNA"/>
</dbReference>
<organism evidence="2 3">
    <name type="scientific">Actinidia rufa</name>
    <dbReference type="NCBI Taxonomy" id="165716"/>
    <lineage>
        <taxon>Eukaryota</taxon>
        <taxon>Viridiplantae</taxon>
        <taxon>Streptophyta</taxon>
        <taxon>Embryophyta</taxon>
        <taxon>Tracheophyta</taxon>
        <taxon>Spermatophyta</taxon>
        <taxon>Magnoliopsida</taxon>
        <taxon>eudicotyledons</taxon>
        <taxon>Gunneridae</taxon>
        <taxon>Pentapetalae</taxon>
        <taxon>asterids</taxon>
        <taxon>Ericales</taxon>
        <taxon>Actinidiaceae</taxon>
        <taxon>Actinidia</taxon>
    </lineage>
</organism>
<dbReference type="GO" id="GO:0016787">
    <property type="term" value="F:hydrolase activity"/>
    <property type="evidence" value="ECO:0007669"/>
    <property type="project" value="UniProtKB-KW"/>
</dbReference>
<accession>A0A7J0FKQ7</accession>
<gene>
    <name evidence="2" type="ORF">Acr_12g0010380</name>
</gene>
<feature type="region of interest" description="Disordered" evidence="1">
    <location>
        <begin position="28"/>
        <end position="53"/>
    </location>
</feature>
<dbReference type="OrthoDB" id="10635294at2759"/>
<sequence>MPVHMRQYLVGEGKISSSAKEDTAEWKISHKNADMSTERTAESSDNAERAGDTEDITVDGVIYQGRGWISSSVAQTMEEEGIDNLKIEETSLHSVSNGNNSDSLTFRVSQAFGALTGMEDSKQVAVNSVFGVIEDMMTQVEVEKKRKLMLMTAK</sequence>
<evidence type="ECO:0000256" key="1">
    <source>
        <dbReference type="SAM" id="MobiDB-lite"/>
    </source>
</evidence>